<evidence type="ECO:0000259" key="1">
    <source>
        <dbReference type="Pfam" id="PF01872"/>
    </source>
</evidence>
<comment type="caution">
    <text evidence="2">The sequence shown here is derived from an EMBL/GenBank/DDBJ whole genome shotgun (WGS) entry which is preliminary data.</text>
</comment>
<dbReference type="InterPro" id="IPR050765">
    <property type="entry name" value="Riboflavin_Biosynth_HTPR"/>
</dbReference>
<proteinExistence type="predicted"/>
<sequence length="189" mass="20481">MRKLTYYVAATLDGYIAAPDGSYDFLPFEGEVREAILAEYPETMPAHVRGPFGLTDTPNRHFDTVIMGRGTYEPALKAGITSPYPHLEQYVVSRTLTAGDPDVRIVADDPVALARGLKERDGMGIWLAGGGKLAAALRYEIDELVIKHNPVVIGAGIPLFDGPFAPTGFLPTARRAFDSGVTVVTYARK</sequence>
<organism evidence="2 3">
    <name type="scientific">Streptomyces bungoensis</name>
    <dbReference type="NCBI Taxonomy" id="285568"/>
    <lineage>
        <taxon>Bacteria</taxon>
        <taxon>Bacillati</taxon>
        <taxon>Actinomycetota</taxon>
        <taxon>Actinomycetes</taxon>
        <taxon>Kitasatosporales</taxon>
        <taxon>Streptomycetaceae</taxon>
        <taxon>Streptomyces</taxon>
    </lineage>
</organism>
<gene>
    <name evidence="2" type="ORF">AQJ66_01365</name>
</gene>
<dbReference type="PANTHER" id="PTHR38011">
    <property type="entry name" value="DIHYDROFOLATE REDUCTASE FAMILY PROTEIN (AFU_ORTHOLOGUE AFUA_8G06820)"/>
    <property type="match status" value="1"/>
</dbReference>
<reference evidence="2 3" key="1">
    <citation type="submission" date="2015-10" db="EMBL/GenBank/DDBJ databases">
        <title>Draft genome sequence of Streptomyces bungoensis DSM 41781, type strain for the species Streptomyces bungoensis.</title>
        <authorList>
            <person name="Ruckert C."/>
            <person name="Winkler A."/>
            <person name="Kalinowski J."/>
            <person name="Kampfer P."/>
            <person name="Glaeser S."/>
        </authorList>
    </citation>
    <scope>NUCLEOTIDE SEQUENCE [LARGE SCALE GENOMIC DNA]</scope>
    <source>
        <strain evidence="2 3">DSM 41781</strain>
    </source>
</reference>
<dbReference type="SUPFAM" id="SSF53597">
    <property type="entry name" value="Dihydrofolate reductase-like"/>
    <property type="match status" value="1"/>
</dbReference>
<keyword evidence="3" id="KW-1185">Reference proteome</keyword>
<evidence type="ECO:0000313" key="3">
    <source>
        <dbReference type="Proteomes" id="UP000053024"/>
    </source>
</evidence>
<dbReference type="GO" id="GO:0009231">
    <property type="term" value="P:riboflavin biosynthetic process"/>
    <property type="evidence" value="ECO:0007669"/>
    <property type="project" value="InterPro"/>
</dbReference>
<dbReference type="GO" id="GO:0008703">
    <property type="term" value="F:5-amino-6-(5-phosphoribosylamino)uracil reductase activity"/>
    <property type="evidence" value="ECO:0007669"/>
    <property type="project" value="InterPro"/>
</dbReference>
<dbReference type="InterPro" id="IPR002734">
    <property type="entry name" value="RibDG_C"/>
</dbReference>
<name>A0A101TCH9_9ACTN</name>
<dbReference type="Proteomes" id="UP000053024">
    <property type="component" value="Unassembled WGS sequence"/>
</dbReference>
<evidence type="ECO:0000313" key="2">
    <source>
        <dbReference type="EMBL" id="KUN89757.1"/>
    </source>
</evidence>
<dbReference type="Gene3D" id="3.40.430.10">
    <property type="entry name" value="Dihydrofolate Reductase, subunit A"/>
    <property type="match status" value="1"/>
</dbReference>
<feature type="domain" description="Bacterial bifunctional deaminase-reductase C-terminal" evidence="1">
    <location>
        <begin position="2"/>
        <end position="163"/>
    </location>
</feature>
<dbReference type="EMBL" id="LMWX01000003">
    <property type="protein sequence ID" value="KUN89757.1"/>
    <property type="molecule type" value="Genomic_DNA"/>
</dbReference>
<protein>
    <submittedName>
        <fullName evidence="2">Deaminase</fullName>
    </submittedName>
</protein>
<dbReference type="AlphaFoldDB" id="A0A101TCH9"/>
<accession>A0A101TCH9</accession>
<dbReference type="InterPro" id="IPR024072">
    <property type="entry name" value="DHFR-like_dom_sf"/>
</dbReference>
<dbReference type="STRING" id="285568.AQJ66_01365"/>
<dbReference type="PANTHER" id="PTHR38011:SF11">
    <property type="entry name" value="2,5-DIAMINO-6-RIBOSYLAMINO-4(3H)-PYRIMIDINONE 5'-PHOSPHATE REDUCTASE"/>
    <property type="match status" value="1"/>
</dbReference>
<dbReference type="Pfam" id="PF01872">
    <property type="entry name" value="RibD_C"/>
    <property type="match status" value="1"/>
</dbReference>
<dbReference type="RefSeq" id="WP_061915101.1">
    <property type="nucleotide sequence ID" value="NZ_JBEYBH010000003.1"/>
</dbReference>
<dbReference type="OrthoDB" id="195113at2"/>